<dbReference type="RefSeq" id="WP_341839143.1">
    <property type="nucleotide sequence ID" value="NZ_CP149792.1"/>
</dbReference>
<reference evidence="2 3" key="1">
    <citation type="submission" date="2024-03" db="EMBL/GenBank/DDBJ databases">
        <title>Chitinophaga caseinilytica sp. nov., a casein hydrolysing bacterium isolated from forest soil.</title>
        <authorList>
            <person name="Lee D.S."/>
            <person name="Han D.M."/>
            <person name="Baek J.H."/>
            <person name="Choi D.G."/>
            <person name="Jeon J.H."/>
            <person name="Jeon C.O."/>
        </authorList>
    </citation>
    <scope>NUCLEOTIDE SEQUENCE [LARGE SCALE GENOMIC DNA]</scope>
    <source>
        <strain evidence="2 3">KACC 19118</strain>
    </source>
</reference>
<evidence type="ECO:0000313" key="3">
    <source>
        <dbReference type="Proteomes" id="UP001449657"/>
    </source>
</evidence>
<keyword evidence="1" id="KW-0812">Transmembrane</keyword>
<name>A0ABZ2YWP7_9BACT</name>
<evidence type="ECO:0000313" key="2">
    <source>
        <dbReference type="EMBL" id="WZN44356.1"/>
    </source>
</evidence>
<protein>
    <submittedName>
        <fullName evidence="2">Uncharacterized protein</fullName>
    </submittedName>
</protein>
<organism evidence="2 3">
    <name type="scientific">Chitinophaga caseinilytica</name>
    <dbReference type="NCBI Taxonomy" id="2267521"/>
    <lineage>
        <taxon>Bacteria</taxon>
        <taxon>Pseudomonadati</taxon>
        <taxon>Bacteroidota</taxon>
        <taxon>Chitinophagia</taxon>
        <taxon>Chitinophagales</taxon>
        <taxon>Chitinophagaceae</taxon>
        <taxon>Chitinophaga</taxon>
    </lineage>
</organism>
<dbReference type="Proteomes" id="UP001449657">
    <property type="component" value="Chromosome"/>
</dbReference>
<feature type="transmembrane region" description="Helical" evidence="1">
    <location>
        <begin position="25"/>
        <end position="45"/>
    </location>
</feature>
<sequence>METKEDTFREIAGIPADYKSFAYRYFRNIFGFLVLFSFVSLIVFANGGVNSITLTLMGSVFALVFLYGLRMSANILYKISVNEEGEIRVETMRYNKITAIVRNRSDLQVKVIQDATSRYIIDMIRIDVDRKTYFVQKQFRPWTVEKIQQVKELVKEKAL</sequence>
<gene>
    <name evidence="2" type="ORF">WJU22_15780</name>
</gene>
<evidence type="ECO:0000256" key="1">
    <source>
        <dbReference type="SAM" id="Phobius"/>
    </source>
</evidence>
<keyword evidence="1" id="KW-0472">Membrane</keyword>
<keyword evidence="3" id="KW-1185">Reference proteome</keyword>
<keyword evidence="1" id="KW-1133">Transmembrane helix</keyword>
<dbReference type="EMBL" id="CP150096">
    <property type="protein sequence ID" value="WZN44356.1"/>
    <property type="molecule type" value="Genomic_DNA"/>
</dbReference>
<feature type="transmembrane region" description="Helical" evidence="1">
    <location>
        <begin position="51"/>
        <end position="69"/>
    </location>
</feature>
<accession>A0ABZ2YWP7</accession>
<proteinExistence type="predicted"/>